<dbReference type="PANTHER" id="PTHR13302:SF8">
    <property type="entry name" value="CONSERVED OLIGOMERIC GOLGI COMPLEX SUBUNIT 3"/>
    <property type="match status" value="1"/>
</dbReference>
<keyword evidence="5" id="KW-0653">Protein transport</keyword>
<accession>A0A507CXI6</accession>
<dbReference type="Pfam" id="PF04136">
    <property type="entry name" value="COG3_N"/>
    <property type="match status" value="1"/>
</dbReference>
<dbReference type="GO" id="GO:0006886">
    <property type="term" value="P:intracellular protein transport"/>
    <property type="evidence" value="ECO:0007669"/>
    <property type="project" value="InterPro"/>
</dbReference>
<dbReference type="GO" id="GO:0007030">
    <property type="term" value="P:Golgi organization"/>
    <property type="evidence" value="ECO:0007669"/>
    <property type="project" value="TreeGrafter"/>
</dbReference>
<evidence type="ECO:0000256" key="3">
    <source>
        <dbReference type="ARBA" id="ARBA00020976"/>
    </source>
</evidence>
<evidence type="ECO:0000256" key="5">
    <source>
        <dbReference type="ARBA" id="ARBA00022927"/>
    </source>
</evidence>
<evidence type="ECO:0000256" key="7">
    <source>
        <dbReference type="ARBA" id="ARBA00023136"/>
    </source>
</evidence>
<dbReference type="AlphaFoldDB" id="A0A507CXI6"/>
<protein>
    <recommendedName>
        <fullName evidence="3">Conserved oligomeric Golgi complex subunit 3</fullName>
    </recommendedName>
    <alternativeName>
        <fullName evidence="8">Component of oligomeric Golgi complex 3</fullName>
    </alternativeName>
</protein>
<comment type="caution">
    <text evidence="13">The sequence shown here is derived from an EMBL/GenBank/DDBJ whole genome shotgun (WGS) entry which is preliminary data.</text>
</comment>
<evidence type="ECO:0000256" key="4">
    <source>
        <dbReference type="ARBA" id="ARBA00022448"/>
    </source>
</evidence>
<comment type="subcellular location">
    <subcellularLocation>
        <location evidence="1">Golgi apparatus membrane</location>
        <topology evidence="1">Peripheral membrane protein</topology>
    </subcellularLocation>
</comment>
<dbReference type="InterPro" id="IPR048320">
    <property type="entry name" value="COG3_N"/>
</dbReference>
<gene>
    <name evidence="13" type="ORF">SeLEV6574_g04838</name>
</gene>
<comment type="similarity">
    <text evidence="2">Belongs to the COG3 family.</text>
</comment>
<dbReference type="Pfam" id="PF20671">
    <property type="entry name" value="COG3_C"/>
    <property type="match status" value="1"/>
</dbReference>
<feature type="coiled-coil region" evidence="9">
    <location>
        <begin position="157"/>
        <end position="184"/>
    </location>
</feature>
<reference evidence="13 14" key="1">
    <citation type="journal article" date="2019" name="Sci. Rep.">
        <title>Comparative genomics of chytrid fungi reveal insights into the obligate biotrophic and pathogenic lifestyle of Synchytrium endobioticum.</title>
        <authorList>
            <person name="van de Vossenberg B.T.L.H."/>
            <person name="Warris S."/>
            <person name="Nguyen H.D.T."/>
            <person name="van Gent-Pelzer M.P.E."/>
            <person name="Joly D.L."/>
            <person name="van de Geest H.C."/>
            <person name="Bonants P.J.M."/>
            <person name="Smith D.S."/>
            <person name="Levesque C.A."/>
            <person name="van der Lee T.A.J."/>
        </authorList>
    </citation>
    <scope>NUCLEOTIDE SEQUENCE [LARGE SCALE GENOMIC DNA]</scope>
    <source>
        <strain evidence="13 14">LEV6574</strain>
    </source>
</reference>
<keyword evidence="6" id="KW-0333">Golgi apparatus</keyword>
<dbReference type="VEuPathDB" id="FungiDB:SeMB42_g00231"/>
<evidence type="ECO:0000256" key="2">
    <source>
        <dbReference type="ARBA" id="ARBA00009936"/>
    </source>
</evidence>
<evidence type="ECO:0000313" key="13">
    <source>
        <dbReference type="EMBL" id="TPX43835.1"/>
    </source>
</evidence>
<dbReference type="Proteomes" id="UP000320475">
    <property type="component" value="Unassembled WGS sequence"/>
</dbReference>
<sequence length="963" mass="108144">MAAANARKPPTERTDDLDSSIILSHSQKDSILALQHACSELPFPSHLLNARDDDDQDDSLSSFRVTSSTNSRAPSFLVQDVSIIIPRPNSDKDQQQSTNKNELLFGVDHPIENTQQFFAWFSRIEEEMESGQEDIYRSYLESIYTYQQTCDDVLSTIASTRQLLNNLKENHESVEEKTKGLQLACEKLLAEQMHLLHVAQQVTVRLNYFNDLEPIAKLFSSPGEAVCLDDKFVPFLHRLDECIAFVQSNMNYRDAELYTMRFRQCMTRGMSLLKLHVINTFRGLQTDIKDRLANRPPNEALPPSLYTSLFYVKFKTVAPRLKALVAEIETRVPGHREYQSLLHDCYNGFSSTRSALLDPQIQLHVHEIATDKDLLSFARSGSVYMTSVCRDEHTLFYQFFNSGEDELSGYLESLSMHLYDALRPLILRESRIDVLSDLCLSIQAAMTIASPLKPLATNSTFKTDDNEDEDYESGDDKDLMDDAVDEERKQLNGCEREKGSGDGRDYITSSVRLVLEDTQQRLTFRAQSFIKQEIEGFKPRDDEILLFARGRGLPLPGPVSTSSPFAPVLSQSTSPQTQSSATSFAVEGTVKPSSAVVPVPLVPASAPTSTDSRQSSLAGGLGQLTYGSGEWYPTMQRCLYILGKLYRCVPTAVFEDLAEEAVDVCRASLVRASIIIASKQTKTDGELFLIKNLLMLREQIAPFDVAFVRRQEVLDFGALSEAVSSVLANPLSFGNFSQAVLASAALPKVVERYPDAKEGVDKELKRICEDFILDTTRSCVEPLSSFLLKVQAFKLRDSSIRPSSVPRLSLPSQNFAQPAQVLQIQDAFREVLSKRLGHAISRMADYLGDKRTEAVLVRVMRANIIDTYQSFYDIVQSEYDLSVQERVQSLDTIATLIDHGFRVERTSRHIGVALALNISSLQISGFSLWRHSQTQTKKRSISKPHQDISYLVCCTDRHIQPVN</sequence>
<proteinExistence type="inferred from homology"/>
<dbReference type="GO" id="GO:0000139">
    <property type="term" value="C:Golgi membrane"/>
    <property type="evidence" value="ECO:0007669"/>
    <property type="project" value="UniProtKB-SubCell"/>
</dbReference>
<feature type="domain" description="Conserved oligomeric Golgi complex subunit 3 N-terminal" evidence="11">
    <location>
        <begin position="139"/>
        <end position="282"/>
    </location>
</feature>
<dbReference type="GO" id="GO:0006891">
    <property type="term" value="P:intra-Golgi vesicle-mediated transport"/>
    <property type="evidence" value="ECO:0007669"/>
    <property type="project" value="TreeGrafter"/>
</dbReference>
<name>A0A507CXI6_9FUNG</name>
<dbReference type="InterPro" id="IPR048685">
    <property type="entry name" value="COG3_C"/>
</dbReference>
<organism evidence="13 14">
    <name type="scientific">Synchytrium endobioticum</name>
    <dbReference type="NCBI Taxonomy" id="286115"/>
    <lineage>
        <taxon>Eukaryota</taxon>
        <taxon>Fungi</taxon>
        <taxon>Fungi incertae sedis</taxon>
        <taxon>Chytridiomycota</taxon>
        <taxon>Chytridiomycota incertae sedis</taxon>
        <taxon>Chytridiomycetes</taxon>
        <taxon>Synchytriales</taxon>
        <taxon>Synchytriaceae</taxon>
        <taxon>Synchytrium</taxon>
    </lineage>
</organism>
<evidence type="ECO:0000259" key="11">
    <source>
        <dbReference type="Pfam" id="PF04136"/>
    </source>
</evidence>
<feature type="region of interest" description="Disordered" evidence="10">
    <location>
        <begin position="457"/>
        <end position="480"/>
    </location>
</feature>
<evidence type="ECO:0000313" key="14">
    <source>
        <dbReference type="Proteomes" id="UP000320475"/>
    </source>
</evidence>
<dbReference type="InterPro" id="IPR007265">
    <property type="entry name" value="COG_su3"/>
</dbReference>
<evidence type="ECO:0000256" key="1">
    <source>
        <dbReference type="ARBA" id="ARBA00004395"/>
    </source>
</evidence>
<evidence type="ECO:0000259" key="12">
    <source>
        <dbReference type="Pfam" id="PF20671"/>
    </source>
</evidence>
<evidence type="ECO:0000256" key="10">
    <source>
        <dbReference type="SAM" id="MobiDB-lite"/>
    </source>
</evidence>
<keyword evidence="4" id="KW-0813">Transport</keyword>
<evidence type="ECO:0000256" key="8">
    <source>
        <dbReference type="ARBA" id="ARBA00031339"/>
    </source>
</evidence>
<keyword evidence="7" id="KW-0472">Membrane</keyword>
<dbReference type="OrthoDB" id="296793at2759"/>
<evidence type="ECO:0000256" key="9">
    <source>
        <dbReference type="SAM" id="Coils"/>
    </source>
</evidence>
<feature type="compositionally biased region" description="Acidic residues" evidence="10">
    <location>
        <begin position="465"/>
        <end position="480"/>
    </location>
</feature>
<feature type="domain" description="Conserved oligomeric Golgi complex subunit 3 C-terminal" evidence="12">
    <location>
        <begin position="308"/>
        <end position="717"/>
    </location>
</feature>
<dbReference type="GO" id="GO:0005801">
    <property type="term" value="C:cis-Golgi network"/>
    <property type="evidence" value="ECO:0007669"/>
    <property type="project" value="InterPro"/>
</dbReference>
<dbReference type="EMBL" id="QEAM01000207">
    <property type="protein sequence ID" value="TPX43835.1"/>
    <property type="molecule type" value="Genomic_DNA"/>
</dbReference>
<keyword evidence="9" id="KW-0175">Coiled coil</keyword>
<dbReference type="GO" id="GO:0017119">
    <property type="term" value="C:Golgi transport complex"/>
    <property type="evidence" value="ECO:0007669"/>
    <property type="project" value="TreeGrafter"/>
</dbReference>
<evidence type="ECO:0000256" key="6">
    <source>
        <dbReference type="ARBA" id="ARBA00023034"/>
    </source>
</evidence>
<dbReference type="PANTHER" id="PTHR13302">
    <property type="entry name" value="CONSERVED OLIGOMERIC GOLGI COMPLEX COMPONENT 3"/>
    <property type="match status" value="1"/>
</dbReference>